<dbReference type="Proteomes" id="UP000619761">
    <property type="component" value="Unassembled WGS sequence"/>
</dbReference>
<feature type="domain" description="FAD-binding PCMH-type" evidence="4">
    <location>
        <begin position="65"/>
        <end position="234"/>
    </location>
</feature>
<name>A0ABQ3BD99_9GAMM</name>
<dbReference type="PROSITE" id="PS51387">
    <property type="entry name" value="FAD_PCMH"/>
    <property type="match status" value="1"/>
</dbReference>
<gene>
    <name evidence="5" type="ORF">GCM10011613_35750</name>
</gene>
<dbReference type="SUPFAM" id="SSF56176">
    <property type="entry name" value="FAD-binding/transporter-associated domain-like"/>
    <property type="match status" value="1"/>
</dbReference>
<proteinExistence type="predicted"/>
<dbReference type="InterPro" id="IPR016164">
    <property type="entry name" value="FAD-linked_Oxase-like_C"/>
</dbReference>
<protein>
    <recommendedName>
        <fullName evidence="4">FAD-binding PCMH-type domain-containing protein</fullName>
    </recommendedName>
</protein>
<evidence type="ECO:0000313" key="5">
    <source>
        <dbReference type="EMBL" id="GGY87418.1"/>
    </source>
</evidence>
<dbReference type="InterPro" id="IPR016166">
    <property type="entry name" value="FAD-bd_PCMH"/>
</dbReference>
<keyword evidence="6" id="KW-1185">Reference proteome</keyword>
<dbReference type="Gene3D" id="3.30.465.10">
    <property type="match status" value="1"/>
</dbReference>
<dbReference type="Pfam" id="PF01565">
    <property type="entry name" value="FAD_binding_4"/>
    <property type="match status" value="1"/>
</dbReference>
<accession>A0ABQ3BD99</accession>
<comment type="caution">
    <text evidence="5">The sequence shown here is derived from an EMBL/GenBank/DDBJ whole genome shotgun (WGS) entry which is preliminary data.</text>
</comment>
<evidence type="ECO:0000256" key="2">
    <source>
        <dbReference type="ARBA" id="ARBA00022827"/>
    </source>
</evidence>
<dbReference type="InterPro" id="IPR006094">
    <property type="entry name" value="Oxid_FAD_bind_N"/>
</dbReference>
<evidence type="ECO:0000313" key="6">
    <source>
        <dbReference type="Proteomes" id="UP000619761"/>
    </source>
</evidence>
<reference evidence="6" key="1">
    <citation type="journal article" date="2019" name="Int. J. Syst. Evol. Microbiol.">
        <title>The Global Catalogue of Microorganisms (GCM) 10K type strain sequencing project: providing services to taxonomists for standard genome sequencing and annotation.</title>
        <authorList>
            <consortium name="The Broad Institute Genomics Platform"/>
            <consortium name="The Broad Institute Genome Sequencing Center for Infectious Disease"/>
            <person name="Wu L."/>
            <person name="Ma J."/>
        </authorList>
    </citation>
    <scope>NUCLEOTIDE SEQUENCE [LARGE SCALE GENOMIC DNA]</scope>
    <source>
        <strain evidence="6">KCTC 32239</strain>
    </source>
</reference>
<keyword evidence="3" id="KW-1133">Transmembrane helix</keyword>
<keyword evidence="3" id="KW-0812">Transmembrane</keyword>
<evidence type="ECO:0000259" key="4">
    <source>
        <dbReference type="PROSITE" id="PS51387"/>
    </source>
</evidence>
<feature type="transmembrane region" description="Helical" evidence="3">
    <location>
        <begin position="22"/>
        <end position="43"/>
    </location>
</feature>
<organism evidence="5 6">
    <name type="scientific">Cellvibrio zantedeschiae</name>
    <dbReference type="NCBI Taxonomy" id="1237077"/>
    <lineage>
        <taxon>Bacteria</taxon>
        <taxon>Pseudomonadati</taxon>
        <taxon>Pseudomonadota</taxon>
        <taxon>Gammaproteobacteria</taxon>
        <taxon>Cellvibrionales</taxon>
        <taxon>Cellvibrionaceae</taxon>
        <taxon>Cellvibrio</taxon>
    </lineage>
</organism>
<evidence type="ECO:0000256" key="3">
    <source>
        <dbReference type="SAM" id="Phobius"/>
    </source>
</evidence>
<dbReference type="PANTHER" id="PTHR43762:SF7">
    <property type="entry name" value="FAD-BINDING PCMH-TYPE DOMAIN-CONTAINING PROTEIN"/>
    <property type="match status" value="1"/>
</dbReference>
<dbReference type="InterPro" id="IPR036318">
    <property type="entry name" value="FAD-bd_PCMH-like_sf"/>
</dbReference>
<dbReference type="InterPro" id="IPR016169">
    <property type="entry name" value="FAD-bd_PCMH_sub2"/>
</dbReference>
<keyword evidence="3" id="KW-0472">Membrane</keyword>
<dbReference type="SUPFAM" id="SSF55103">
    <property type="entry name" value="FAD-linked oxidases, C-terminal domain"/>
    <property type="match status" value="1"/>
</dbReference>
<dbReference type="InterPro" id="IPR010031">
    <property type="entry name" value="FAD_lactone_oxidase-like"/>
</dbReference>
<keyword evidence="2" id="KW-0274">FAD</keyword>
<sequence length="818" mass="94118">MDSPMPTYKISPLKKIFKIIRVTFKLLLAFLVITAIVTTLVVYNCGDEDFKFDFNDKLVGNVTQLNSVRVGHEISPTTEQEIISAITDTSGPISIGGGRYSQGGQVAYPDSLHIDMRKFNKVLAFDKDKKQITVQTGIRWRDIQDYIDPYNLSIRIMQTYSNFTVGGSLSVNVHGRYVGEGPLIKSVDQIKIVLADGSLKTASPTENSELFYGAIGGYGGIGVIVEATLNLADNIRVERTSDVMDITEYKKFFFDNVRDNQAAVFTNGDIYPPNYERVRSVTWIKTDKSLTDEQRIRPRDAEYYWGPKIVDFMADYDAGKWMRQHILEPVYYLSTPVVWRNNEASYDVRELEPASRKETTYGLREYFVPVEKFDEFVPKMRAIFQKHEADIINVSIRHAHQDPGALLAWAKTEVFAFVVYYRQGTSREDQEKVKLWSKEMIDAAVSVNGSYYLPYQVYESRAQFAAAYPHAQDYFALKQRLDPNFRFRNQLWAKLYPDDDLQFDKDNVKQYFRGEEQTFLTIPEWYLVFNPVEYANYLTADKAPSRFPFWESISEYWRLYDRVRKVTEDIYPENSQYITMLRVIGISTTIEYMYKGLYEKTIGTFTAWTAGGELTPEDKIITQAQLAYSKLIYDEAWYKFDFFPWIKKIWADTDFFGKNFIRKLERKLFFSLEFAIKTGYAKIIGYAATSSYEQSDGFIYMTAKGAGDVQSPAKILEQKGDAYLLAVPRWGVFTAVLPDLVEQGFIFQDISGNTRIVLSYIGSGDTNGLKDAKLLFASPLVSNPQQQRVYVYAAVSNLKHAMQELKAKGFSLEHIYDY</sequence>
<dbReference type="EMBL" id="BMYZ01000004">
    <property type="protein sequence ID" value="GGY87418.1"/>
    <property type="molecule type" value="Genomic_DNA"/>
</dbReference>
<keyword evidence="1" id="KW-0285">Flavoprotein</keyword>
<dbReference type="PANTHER" id="PTHR43762">
    <property type="entry name" value="L-GULONOLACTONE OXIDASE"/>
    <property type="match status" value="1"/>
</dbReference>
<evidence type="ECO:0000256" key="1">
    <source>
        <dbReference type="ARBA" id="ARBA00022630"/>
    </source>
</evidence>